<accession>A0A1Y1WKR8</accession>
<keyword evidence="2" id="KW-0396">Initiation factor</keyword>
<evidence type="ECO:0008006" key="9">
    <source>
        <dbReference type="Google" id="ProtNLM"/>
    </source>
</evidence>
<dbReference type="AlphaFoldDB" id="A0A1Y1WKR8"/>
<reference evidence="7 8" key="1">
    <citation type="submission" date="2016-07" db="EMBL/GenBank/DDBJ databases">
        <title>Pervasive Adenine N6-methylation of Active Genes in Fungi.</title>
        <authorList>
            <consortium name="DOE Joint Genome Institute"/>
            <person name="Mondo S.J."/>
            <person name="Dannebaum R.O."/>
            <person name="Kuo R.C."/>
            <person name="Labutti K."/>
            <person name="Haridas S."/>
            <person name="Kuo A."/>
            <person name="Salamov A."/>
            <person name="Ahrendt S.R."/>
            <person name="Lipzen A."/>
            <person name="Sullivan W."/>
            <person name="Andreopoulos W.B."/>
            <person name="Clum A."/>
            <person name="Lindquist E."/>
            <person name="Daum C."/>
            <person name="Ramamoorthy G.K."/>
            <person name="Gryganskyi A."/>
            <person name="Culley D."/>
            <person name="Magnuson J.K."/>
            <person name="James T.Y."/>
            <person name="O'Malley M.A."/>
            <person name="Stajich J.E."/>
            <person name="Spatafora J.W."/>
            <person name="Visel A."/>
            <person name="Grigoriev I.V."/>
        </authorList>
    </citation>
    <scope>NUCLEOTIDE SEQUENCE [LARGE SCALE GENOMIC DNA]</scope>
    <source>
        <strain evidence="7 8">ATCC 12442</strain>
    </source>
</reference>
<feature type="domain" description="Translation initiation factor 3 C-terminal" evidence="5">
    <location>
        <begin position="192"/>
        <end position="270"/>
    </location>
</feature>
<evidence type="ECO:0000256" key="1">
    <source>
        <dbReference type="ARBA" id="ARBA00005439"/>
    </source>
</evidence>
<evidence type="ECO:0000313" key="7">
    <source>
        <dbReference type="EMBL" id="ORX74073.1"/>
    </source>
</evidence>
<dbReference type="InterPro" id="IPR019815">
    <property type="entry name" value="Translation_initiation_fac_3_C"/>
</dbReference>
<dbReference type="SUPFAM" id="SSF54364">
    <property type="entry name" value="Translation initiation factor IF3, N-terminal domain"/>
    <property type="match status" value="1"/>
</dbReference>
<proteinExistence type="inferred from homology"/>
<dbReference type="PANTHER" id="PTHR10938:SF0">
    <property type="entry name" value="TRANSLATION INITIATION FACTOR IF-3, MITOCHONDRIAL"/>
    <property type="match status" value="1"/>
</dbReference>
<dbReference type="SUPFAM" id="SSF55200">
    <property type="entry name" value="Translation initiation factor IF3, C-terminal domain"/>
    <property type="match status" value="1"/>
</dbReference>
<evidence type="ECO:0000259" key="5">
    <source>
        <dbReference type="Pfam" id="PF00707"/>
    </source>
</evidence>
<dbReference type="Proteomes" id="UP000193922">
    <property type="component" value="Unassembled WGS sequence"/>
</dbReference>
<dbReference type="Pfam" id="PF00707">
    <property type="entry name" value="IF3_C"/>
    <property type="match status" value="1"/>
</dbReference>
<feature type="domain" description="Translation initiation factor 3 N-terminal" evidence="6">
    <location>
        <begin position="112"/>
        <end position="178"/>
    </location>
</feature>
<keyword evidence="3" id="KW-0648">Protein biosynthesis</keyword>
<evidence type="ECO:0000256" key="4">
    <source>
        <dbReference type="SAM" id="MobiDB-lite"/>
    </source>
</evidence>
<dbReference type="Gene3D" id="3.10.20.80">
    <property type="entry name" value="Translation initiation factor 3 (IF-3), N-terminal domain"/>
    <property type="match status" value="1"/>
</dbReference>
<dbReference type="GO" id="GO:0003743">
    <property type="term" value="F:translation initiation factor activity"/>
    <property type="evidence" value="ECO:0007669"/>
    <property type="project" value="UniProtKB-KW"/>
</dbReference>
<dbReference type="InterPro" id="IPR019814">
    <property type="entry name" value="Translation_initiation_fac_3_N"/>
</dbReference>
<comment type="similarity">
    <text evidence="1">Belongs to the IF-3 family.</text>
</comment>
<sequence length="276" mass="30403">MLNIFIFDSMLSRNVTKGWAAASRFHIHTSARACDRAQPAGNNRTAFLASKLRAMGSRGTGIGGMRPATAPKPSVSNAKPIAPRPKPQIARPSFGAAPLAKAEPGNERAARDEEIQSAVITLISLEGVVEGARPLAQVLRELDRDQFTLMVVDPQQTPPACRVFSRKLLYERERQAKRQKKTAVKAAKPQVVRLNANIGDHDFEIKLRKVVEFLEKGRRVTVQIEERSRKARMNARTEERAAKIMLEVEGKCSVVNPPGVEANVWSVALQGKAVKE</sequence>
<gene>
    <name evidence="7" type="ORF">DL89DRAFT_9241</name>
</gene>
<dbReference type="PANTHER" id="PTHR10938">
    <property type="entry name" value="TRANSLATION INITIATION FACTOR IF-3"/>
    <property type="match status" value="1"/>
</dbReference>
<evidence type="ECO:0000256" key="3">
    <source>
        <dbReference type="ARBA" id="ARBA00022917"/>
    </source>
</evidence>
<organism evidence="7 8">
    <name type="scientific">Linderina pennispora</name>
    <dbReference type="NCBI Taxonomy" id="61395"/>
    <lineage>
        <taxon>Eukaryota</taxon>
        <taxon>Fungi</taxon>
        <taxon>Fungi incertae sedis</taxon>
        <taxon>Zoopagomycota</taxon>
        <taxon>Kickxellomycotina</taxon>
        <taxon>Kickxellomycetes</taxon>
        <taxon>Kickxellales</taxon>
        <taxon>Kickxellaceae</taxon>
        <taxon>Linderina</taxon>
    </lineage>
</organism>
<dbReference type="GO" id="GO:0070124">
    <property type="term" value="P:mitochondrial translational initiation"/>
    <property type="evidence" value="ECO:0007669"/>
    <property type="project" value="TreeGrafter"/>
</dbReference>
<dbReference type="Gene3D" id="3.30.110.10">
    <property type="entry name" value="Translation initiation factor 3 (IF-3), C-terminal domain"/>
    <property type="match status" value="1"/>
</dbReference>
<dbReference type="GO" id="GO:0005739">
    <property type="term" value="C:mitochondrion"/>
    <property type="evidence" value="ECO:0007669"/>
    <property type="project" value="TreeGrafter"/>
</dbReference>
<dbReference type="GO" id="GO:0043022">
    <property type="term" value="F:ribosome binding"/>
    <property type="evidence" value="ECO:0007669"/>
    <property type="project" value="TreeGrafter"/>
</dbReference>
<name>A0A1Y1WKR8_9FUNG</name>
<dbReference type="Pfam" id="PF05198">
    <property type="entry name" value="IF3_N"/>
    <property type="match status" value="1"/>
</dbReference>
<evidence type="ECO:0000313" key="8">
    <source>
        <dbReference type="Proteomes" id="UP000193922"/>
    </source>
</evidence>
<dbReference type="OrthoDB" id="21573at2759"/>
<comment type="caution">
    <text evidence="7">The sequence shown here is derived from an EMBL/GenBank/DDBJ whole genome shotgun (WGS) entry which is preliminary data.</text>
</comment>
<evidence type="ECO:0000259" key="6">
    <source>
        <dbReference type="Pfam" id="PF05198"/>
    </source>
</evidence>
<keyword evidence="8" id="KW-1185">Reference proteome</keyword>
<dbReference type="InterPro" id="IPR036787">
    <property type="entry name" value="T_IF-3_N_sf"/>
</dbReference>
<dbReference type="GeneID" id="63808907"/>
<dbReference type="STRING" id="61395.A0A1Y1WKR8"/>
<feature type="region of interest" description="Disordered" evidence="4">
    <location>
        <begin position="61"/>
        <end position="99"/>
    </location>
</feature>
<dbReference type="GO" id="GO:0032790">
    <property type="term" value="P:ribosome disassembly"/>
    <property type="evidence" value="ECO:0007669"/>
    <property type="project" value="TreeGrafter"/>
</dbReference>
<dbReference type="EMBL" id="MCFD01000001">
    <property type="protein sequence ID" value="ORX74073.1"/>
    <property type="molecule type" value="Genomic_DNA"/>
</dbReference>
<dbReference type="RefSeq" id="XP_040747284.1">
    <property type="nucleotide sequence ID" value="XM_040892259.1"/>
</dbReference>
<dbReference type="InterPro" id="IPR036788">
    <property type="entry name" value="T_IF-3_C_sf"/>
</dbReference>
<evidence type="ECO:0000256" key="2">
    <source>
        <dbReference type="ARBA" id="ARBA00022540"/>
    </source>
</evidence>
<dbReference type="InterPro" id="IPR001288">
    <property type="entry name" value="Translation_initiation_fac_3"/>
</dbReference>
<protein>
    <recommendedName>
        <fullName evidence="9">Translation initiation factor 3 N-terminal domain-containing protein</fullName>
    </recommendedName>
</protein>